<protein>
    <submittedName>
        <fullName evidence="1">Uncharacterized protein</fullName>
    </submittedName>
</protein>
<evidence type="ECO:0000313" key="2">
    <source>
        <dbReference type="Proteomes" id="UP000886595"/>
    </source>
</evidence>
<evidence type="ECO:0000313" key="1">
    <source>
        <dbReference type="EMBL" id="KAG2316227.1"/>
    </source>
</evidence>
<comment type="caution">
    <text evidence="1">The sequence shown here is derived from an EMBL/GenBank/DDBJ whole genome shotgun (WGS) entry which is preliminary data.</text>
</comment>
<reference evidence="1 2" key="1">
    <citation type="submission" date="2020-02" db="EMBL/GenBank/DDBJ databases">
        <authorList>
            <person name="Ma Q."/>
            <person name="Huang Y."/>
            <person name="Song X."/>
            <person name="Pei D."/>
        </authorList>
    </citation>
    <scope>NUCLEOTIDE SEQUENCE [LARGE SCALE GENOMIC DNA]</scope>
    <source>
        <strain evidence="1">Sxm20200214</strain>
        <tissue evidence="1">Leaf</tissue>
    </source>
</reference>
<dbReference type="EMBL" id="JAAMPC010000004">
    <property type="protein sequence ID" value="KAG2316227.1"/>
    <property type="molecule type" value="Genomic_DNA"/>
</dbReference>
<dbReference type="AlphaFoldDB" id="A0A8X8B0B2"/>
<organism evidence="1 2">
    <name type="scientific">Brassica carinata</name>
    <name type="common">Ethiopian mustard</name>
    <name type="synonym">Abyssinian cabbage</name>
    <dbReference type="NCBI Taxonomy" id="52824"/>
    <lineage>
        <taxon>Eukaryota</taxon>
        <taxon>Viridiplantae</taxon>
        <taxon>Streptophyta</taxon>
        <taxon>Embryophyta</taxon>
        <taxon>Tracheophyta</taxon>
        <taxon>Spermatophyta</taxon>
        <taxon>Magnoliopsida</taxon>
        <taxon>eudicotyledons</taxon>
        <taxon>Gunneridae</taxon>
        <taxon>Pentapetalae</taxon>
        <taxon>rosids</taxon>
        <taxon>malvids</taxon>
        <taxon>Brassicales</taxon>
        <taxon>Brassicaceae</taxon>
        <taxon>Brassiceae</taxon>
        <taxon>Brassica</taxon>
    </lineage>
</organism>
<sequence length="87" mass="10045">MGPFKSHLKQRLLGPATITPCQNSPVVVLLLRFNVSNANFLSYFRYSPVNVFDKMGEFRLEKNTEFMNLLLDTHCKEKGLSKLKLIR</sequence>
<dbReference type="Proteomes" id="UP000886595">
    <property type="component" value="Unassembled WGS sequence"/>
</dbReference>
<name>A0A8X8B0B2_BRACI</name>
<keyword evidence="2" id="KW-1185">Reference proteome</keyword>
<proteinExistence type="predicted"/>
<gene>
    <name evidence="1" type="ORF">Bca52824_019349</name>
</gene>
<accession>A0A8X8B0B2</accession>